<name>A0A818IBA4_9BILA</name>
<sequence length="230" mass="27218">MAPKKRRQQNNKENTDENEINLKLNPLSIQSIIDENLKQFEVDFKNEYQQYENKIQEKLALVHKEFDKYMQTHDAQGKLARLLDQEIIRINQQQQTNNAMDVQCQEILNKTTDLMNMSSSDSSRTKTYLIGELQMLPIDNDTSKLIQLIRNLNLYYSVESTTSRKKINLKSFNELPLYIHPLHFISHICRQQKQYSLEITRKYCPLHLQSSKSQEKQQQRGKRVGWTISV</sequence>
<protein>
    <submittedName>
        <fullName evidence="2">Uncharacterized protein</fullName>
    </submittedName>
</protein>
<organism evidence="2 3">
    <name type="scientific">Adineta steineri</name>
    <dbReference type="NCBI Taxonomy" id="433720"/>
    <lineage>
        <taxon>Eukaryota</taxon>
        <taxon>Metazoa</taxon>
        <taxon>Spiralia</taxon>
        <taxon>Gnathifera</taxon>
        <taxon>Rotifera</taxon>
        <taxon>Eurotatoria</taxon>
        <taxon>Bdelloidea</taxon>
        <taxon>Adinetida</taxon>
        <taxon>Adinetidae</taxon>
        <taxon>Adineta</taxon>
    </lineage>
</organism>
<dbReference type="Proteomes" id="UP000663844">
    <property type="component" value="Unassembled WGS sequence"/>
</dbReference>
<evidence type="ECO:0000313" key="2">
    <source>
        <dbReference type="EMBL" id="CAF3517073.1"/>
    </source>
</evidence>
<evidence type="ECO:0000313" key="3">
    <source>
        <dbReference type="Proteomes" id="UP000663844"/>
    </source>
</evidence>
<comment type="caution">
    <text evidence="2">The sequence shown here is derived from an EMBL/GenBank/DDBJ whole genome shotgun (WGS) entry which is preliminary data.</text>
</comment>
<gene>
    <name evidence="2" type="ORF">OXD698_LOCUS2212</name>
</gene>
<evidence type="ECO:0000256" key="1">
    <source>
        <dbReference type="SAM" id="MobiDB-lite"/>
    </source>
</evidence>
<accession>A0A818IBA4</accession>
<reference evidence="2" key="1">
    <citation type="submission" date="2021-02" db="EMBL/GenBank/DDBJ databases">
        <authorList>
            <person name="Nowell W R."/>
        </authorList>
    </citation>
    <scope>NUCLEOTIDE SEQUENCE</scope>
</reference>
<dbReference type="AlphaFoldDB" id="A0A818IBA4"/>
<feature type="region of interest" description="Disordered" evidence="1">
    <location>
        <begin position="210"/>
        <end position="230"/>
    </location>
</feature>
<proteinExistence type="predicted"/>
<dbReference type="EMBL" id="CAJOAZ010000070">
    <property type="protein sequence ID" value="CAF3517073.1"/>
    <property type="molecule type" value="Genomic_DNA"/>
</dbReference>